<evidence type="ECO:0000313" key="2">
    <source>
        <dbReference type="Proteomes" id="UP000003423"/>
    </source>
</evidence>
<keyword evidence="2" id="KW-1185">Reference proteome</keyword>
<dbReference type="Proteomes" id="UP000003423">
    <property type="component" value="Unassembled WGS sequence"/>
</dbReference>
<comment type="caution">
    <text evidence="1">The sequence shown here is derived from an EMBL/GenBank/DDBJ whole genome shotgun (WGS) entry which is preliminary data.</text>
</comment>
<gene>
    <name evidence="1" type="ORF">BD31_I1336</name>
</gene>
<protein>
    <submittedName>
        <fullName evidence="1">Uncharacterized protein</fullName>
    </submittedName>
</protein>
<accession>I3D3R5</accession>
<dbReference type="PATRIC" id="fig|859350.6.peg.628"/>
<name>I3D3R5_9ARCH</name>
<evidence type="ECO:0000313" key="1">
    <source>
        <dbReference type="EMBL" id="EIJ66358.1"/>
    </source>
</evidence>
<proteinExistence type="predicted"/>
<sequence>MSDPHVLEWNNDFFLKWSDFEAESNPAVFEDSHSTIKYRFTWIVSSEKIDDQIMFLIDDIRLFVEFHPLLSWVRPFQSNDDLLKHEQGIFDLAELVKRENLKLLQDIFYGKRFPTRGKNEPQQKQFAKEDSGKMIAKEVEKLEKIFEKKRHEYTEQTNFGQNQEKQSEYNLMFEKLRQL</sequence>
<dbReference type="EMBL" id="AEXL02000067">
    <property type="protein sequence ID" value="EIJ66358.1"/>
    <property type="molecule type" value="Genomic_DNA"/>
</dbReference>
<organism evidence="1 2">
    <name type="scientific">Candidatus Nitrosopumilus salarius BD31</name>
    <dbReference type="NCBI Taxonomy" id="859350"/>
    <lineage>
        <taxon>Archaea</taxon>
        <taxon>Nitrososphaerota</taxon>
        <taxon>Nitrososphaeria</taxon>
        <taxon>Nitrosopumilales</taxon>
        <taxon>Nitrosopumilaceae</taxon>
        <taxon>Nitrosopumilus</taxon>
    </lineage>
</organism>
<dbReference type="AlphaFoldDB" id="I3D3R5"/>
<dbReference type="RefSeq" id="WP_008298376.1">
    <property type="nucleotide sequence ID" value="NZ_AEXL02000067.1"/>
</dbReference>
<dbReference type="OrthoDB" id="4918at2157"/>
<reference evidence="1 2" key="1">
    <citation type="journal article" date="2012" name="J. Bacteriol.">
        <title>Genome sequence of "Candidatus Nitrosopumilus salaria" BD31, an ammonia-oxidizing archaeon from the San Francisco Bay estuary.</title>
        <authorList>
            <person name="Mosier A.C."/>
            <person name="Allen E.E."/>
            <person name="Kim M."/>
            <person name="Ferriera S."/>
            <person name="Francis C.A."/>
        </authorList>
    </citation>
    <scope>NUCLEOTIDE SEQUENCE [LARGE SCALE GENOMIC DNA]</scope>
    <source>
        <strain evidence="1 2">BD31</strain>
    </source>
</reference>